<sequence>MRETTIDLVAYLSGMNLEPERPARPCETGRYVIAYSPRYDPIISGLISTVLNTLPLYTPTTEPTISGMMGMLRRCVRTVSGFSIPTTAALALRSFLIKFLCFMVKPLRLKRRRMRALNNTFQVDPAVGELLVRVLLTRLPDEGIFFGLRGLRSENAFVEVSLSPPRALAQPSQVIPSAASTSEGARDAFGAFERWASDAAGAVDGSSAERGWRRVDEAYVLAPKGDAKATRVIHFCGGAFVGASPQVTYSEMCETLVREGNAIVIATPIAMGLDHLRVADEAWQRYERCARELRRDVDGFDELPVYGVGHSFGALLTVLIASRYETKRRGNVMMSFNNKPATDAIPLFADVLAPGLRGLSPILDAANKSPLRSLQRNADTQLREFAPPLVRELLPILDTLEPVILEIADGRAEFTPTPTESAKLIQKYYSTKKNLLIKFQDDTIDETSALAATLAGAVAASDLDLTVRARPGDHVFPLWRDTGIEIPTEIYDVAEQGGDILAAFGDAFGIRPDASPLGVLRESFDRARAQAREARDAPGSDENRARMRALVADVLVWMDTP</sequence>
<dbReference type="EMBL" id="KZ155782">
    <property type="protein sequence ID" value="OUS46663.1"/>
    <property type="molecule type" value="Genomic_DNA"/>
</dbReference>
<keyword evidence="1" id="KW-0472">Membrane</keyword>
<evidence type="ECO:0000256" key="1">
    <source>
        <dbReference type="SAM" id="Phobius"/>
    </source>
</evidence>
<keyword evidence="1" id="KW-1133">Transmembrane helix</keyword>
<dbReference type="PANTHER" id="PTHR34127">
    <property type="entry name" value="OS04G0405600 PROTEIN"/>
    <property type="match status" value="1"/>
</dbReference>
<evidence type="ECO:0000313" key="2">
    <source>
        <dbReference type="EMBL" id="OUS46663.1"/>
    </source>
</evidence>
<keyword evidence="1" id="KW-0812">Transmembrane</keyword>
<proteinExistence type="predicted"/>
<dbReference type="eggNOG" id="ENOG502QSXN">
    <property type="taxonomic scope" value="Eukaryota"/>
</dbReference>
<dbReference type="PANTHER" id="PTHR34127:SF1">
    <property type="entry name" value="OS04G0405600 PROTEIN"/>
    <property type="match status" value="1"/>
</dbReference>
<dbReference type="SUPFAM" id="SSF53474">
    <property type="entry name" value="alpha/beta-Hydrolases"/>
    <property type="match status" value="1"/>
</dbReference>
<dbReference type="Pfam" id="PF07082">
    <property type="entry name" value="DUF1350"/>
    <property type="match status" value="1"/>
</dbReference>
<name>A0A1Y5IF19_OSTTA</name>
<dbReference type="InterPro" id="IPR010765">
    <property type="entry name" value="DUF1350"/>
</dbReference>
<organism evidence="2">
    <name type="scientific">Ostreococcus tauri</name>
    <name type="common">Marine green alga</name>
    <dbReference type="NCBI Taxonomy" id="70448"/>
    <lineage>
        <taxon>Eukaryota</taxon>
        <taxon>Viridiplantae</taxon>
        <taxon>Chlorophyta</taxon>
        <taxon>Mamiellophyceae</taxon>
        <taxon>Mamiellales</taxon>
        <taxon>Bathycoccaceae</taxon>
        <taxon>Ostreococcus</taxon>
    </lineage>
</organism>
<dbReference type="AlphaFoldDB" id="A0A1Y5IF19"/>
<gene>
    <name evidence="2" type="ORF">BE221DRAFT_94653</name>
</gene>
<evidence type="ECO:0008006" key="3">
    <source>
        <dbReference type="Google" id="ProtNLM"/>
    </source>
</evidence>
<accession>A0A1Y5IF19</accession>
<dbReference type="Proteomes" id="UP000195557">
    <property type="component" value="Unassembled WGS sequence"/>
</dbReference>
<protein>
    <recommendedName>
        <fullName evidence="3">Alpha/Beta hydrolase protein</fullName>
    </recommendedName>
</protein>
<dbReference type="InterPro" id="IPR029058">
    <property type="entry name" value="AB_hydrolase_fold"/>
</dbReference>
<reference evidence="2" key="1">
    <citation type="submission" date="2017-04" db="EMBL/GenBank/DDBJ databases">
        <title>Population genomics of picophytoplankton unveils novel chromosome hypervariability.</title>
        <authorList>
            <consortium name="DOE Joint Genome Institute"/>
            <person name="Blanc-Mathieu R."/>
            <person name="Krasovec M."/>
            <person name="Hebrard M."/>
            <person name="Yau S."/>
            <person name="Desgranges E."/>
            <person name="Martin J."/>
            <person name="Schackwitz W."/>
            <person name="Kuo A."/>
            <person name="Salin G."/>
            <person name="Donnadieu C."/>
            <person name="Desdevises Y."/>
            <person name="Sanchez-Ferandin S."/>
            <person name="Moreau H."/>
            <person name="Rivals E."/>
            <person name="Grigoriev I.V."/>
            <person name="Grimsley N."/>
            <person name="Eyre-Walker A."/>
            <person name="Piganeau G."/>
        </authorList>
    </citation>
    <scope>NUCLEOTIDE SEQUENCE [LARGE SCALE GENOMIC DNA]</scope>
    <source>
        <strain evidence="2">RCC 1115</strain>
    </source>
</reference>
<dbReference type="Gene3D" id="3.40.50.1820">
    <property type="entry name" value="alpha/beta hydrolase"/>
    <property type="match status" value="1"/>
</dbReference>
<feature type="transmembrane region" description="Helical" evidence="1">
    <location>
        <begin position="82"/>
        <end position="104"/>
    </location>
</feature>